<evidence type="ECO:0000256" key="1">
    <source>
        <dbReference type="SAM" id="MobiDB-lite"/>
    </source>
</evidence>
<keyword evidence="3" id="KW-1185">Reference proteome</keyword>
<evidence type="ECO:0000313" key="2">
    <source>
        <dbReference type="EMBL" id="MPC66904.1"/>
    </source>
</evidence>
<feature type="compositionally biased region" description="Polar residues" evidence="1">
    <location>
        <begin position="1"/>
        <end position="10"/>
    </location>
</feature>
<sequence length="87" mass="10102">MYKYSENYSAARQGQDRKQRGRQCWAMEKLGDRRETEQDLVLKEELDEEESRWQTSVESKDEEEPQSKATTSFYTPGSTPIGSSTSQ</sequence>
<reference evidence="2 3" key="1">
    <citation type="submission" date="2019-05" db="EMBL/GenBank/DDBJ databases">
        <title>Another draft genome of Portunus trituberculatus and its Hox gene families provides insights of decapod evolution.</title>
        <authorList>
            <person name="Jeong J.-H."/>
            <person name="Song I."/>
            <person name="Kim S."/>
            <person name="Choi T."/>
            <person name="Kim D."/>
            <person name="Ryu S."/>
            <person name="Kim W."/>
        </authorList>
    </citation>
    <scope>NUCLEOTIDE SEQUENCE [LARGE SCALE GENOMIC DNA]</scope>
    <source>
        <tissue evidence="2">Muscle</tissue>
    </source>
</reference>
<evidence type="ECO:0000313" key="3">
    <source>
        <dbReference type="Proteomes" id="UP000324222"/>
    </source>
</evidence>
<gene>
    <name evidence="2" type="ORF">E2C01_061059</name>
</gene>
<dbReference type="AlphaFoldDB" id="A0A5B7HE19"/>
<feature type="compositionally biased region" description="Low complexity" evidence="1">
    <location>
        <begin position="75"/>
        <end position="87"/>
    </location>
</feature>
<dbReference type="EMBL" id="VSRR010025488">
    <property type="protein sequence ID" value="MPC66904.1"/>
    <property type="molecule type" value="Genomic_DNA"/>
</dbReference>
<proteinExistence type="predicted"/>
<organism evidence="2 3">
    <name type="scientific">Portunus trituberculatus</name>
    <name type="common">Swimming crab</name>
    <name type="synonym">Neptunus trituberculatus</name>
    <dbReference type="NCBI Taxonomy" id="210409"/>
    <lineage>
        <taxon>Eukaryota</taxon>
        <taxon>Metazoa</taxon>
        <taxon>Ecdysozoa</taxon>
        <taxon>Arthropoda</taxon>
        <taxon>Crustacea</taxon>
        <taxon>Multicrustacea</taxon>
        <taxon>Malacostraca</taxon>
        <taxon>Eumalacostraca</taxon>
        <taxon>Eucarida</taxon>
        <taxon>Decapoda</taxon>
        <taxon>Pleocyemata</taxon>
        <taxon>Brachyura</taxon>
        <taxon>Eubrachyura</taxon>
        <taxon>Portunoidea</taxon>
        <taxon>Portunidae</taxon>
        <taxon>Portuninae</taxon>
        <taxon>Portunus</taxon>
    </lineage>
</organism>
<accession>A0A5B7HE19</accession>
<protein>
    <submittedName>
        <fullName evidence="2">Uncharacterized protein</fullName>
    </submittedName>
</protein>
<comment type="caution">
    <text evidence="2">The sequence shown here is derived from an EMBL/GenBank/DDBJ whole genome shotgun (WGS) entry which is preliminary data.</text>
</comment>
<dbReference type="Proteomes" id="UP000324222">
    <property type="component" value="Unassembled WGS sequence"/>
</dbReference>
<name>A0A5B7HE19_PORTR</name>
<feature type="region of interest" description="Disordered" evidence="1">
    <location>
        <begin position="1"/>
        <end position="87"/>
    </location>
</feature>
<feature type="compositionally biased region" description="Basic and acidic residues" evidence="1">
    <location>
        <begin position="29"/>
        <end position="44"/>
    </location>
</feature>